<dbReference type="SUPFAM" id="SSF89919">
    <property type="entry name" value="Ribosome-binding factor A, RbfA"/>
    <property type="match status" value="1"/>
</dbReference>
<organism evidence="3">
    <name type="scientific">Thermosulfidibacter takaii</name>
    <dbReference type="NCBI Taxonomy" id="412593"/>
    <lineage>
        <taxon>Bacteria</taxon>
        <taxon>Pseudomonadati</taxon>
        <taxon>Thermosulfidibacterota</taxon>
        <taxon>Thermosulfidibacteria</taxon>
        <taxon>Thermosulfidibacterales</taxon>
        <taxon>Thermosulfidibacteraceae</taxon>
    </lineage>
</organism>
<name>A0A7C0Y9F7_9BACT</name>
<sequence length="117" mass="13556">MNGGHRIERLQELFKEEISRMLVEGRIKDPGVGFVTITKVEVTRDLSFATVYFSVMGSEEEKEETLHALERAAGYIQGQMGRSIRVRKIPKLRFKVDKNLEHSLRIGELLQKIREKK</sequence>
<dbReference type="InterPro" id="IPR015946">
    <property type="entry name" value="KH_dom-like_a/b"/>
</dbReference>
<comment type="subcellular location">
    <subcellularLocation>
        <location evidence="2">Cytoplasm</location>
    </subcellularLocation>
</comment>
<comment type="function">
    <text evidence="2">One of several proteins that assist in the late maturation steps of the functional core of the 30S ribosomal subunit. Associates with free 30S ribosomal subunits (but not with 30S subunits that are part of 70S ribosomes or polysomes). Required for efficient processing of 16S rRNA. May interact with the 5'-terminal helix region of 16S rRNA.</text>
</comment>
<gene>
    <name evidence="2 3" type="primary">rbfA</name>
    <name evidence="3" type="ORF">ENF32_04330</name>
</gene>
<dbReference type="GO" id="GO:0043024">
    <property type="term" value="F:ribosomal small subunit binding"/>
    <property type="evidence" value="ECO:0007669"/>
    <property type="project" value="TreeGrafter"/>
</dbReference>
<dbReference type="AlphaFoldDB" id="A0A7C0Y9F7"/>
<dbReference type="InterPro" id="IPR000238">
    <property type="entry name" value="RbfA"/>
</dbReference>
<dbReference type="GO" id="GO:0005829">
    <property type="term" value="C:cytosol"/>
    <property type="evidence" value="ECO:0007669"/>
    <property type="project" value="TreeGrafter"/>
</dbReference>
<dbReference type="GO" id="GO:0030490">
    <property type="term" value="P:maturation of SSU-rRNA"/>
    <property type="evidence" value="ECO:0007669"/>
    <property type="project" value="UniProtKB-UniRule"/>
</dbReference>
<dbReference type="Gene3D" id="3.30.300.20">
    <property type="match status" value="1"/>
</dbReference>
<dbReference type="InterPro" id="IPR020053">
    <property type="entry name" value="Ribosome-bd_factorA_CS"/>
</dbReference>
<comment type="caution">
    <text evidence="3">The sequence shown here is derived from an EMBL/GenBank/DDBJ whole genome shotgun (WGS) entry which is preliminary data.</text>
</comment>
<dbReference type="PANTHER" id="PTHR33515:SF1">
    <property type="entry name" value="RIBOSOME-BINDING FACTOR A, CHLOROPLASTIC-RELATED"/>
    <property type="match status" value="1"/>
</dbReference>
<dbReference type="NCBIfam" id="TIGR00082">
    <property type="entry name" value="rbfA"/>
    <property type="match status" value="1"/>
</dbReference>
<protein>
    <recommendedName>
        <fullName evidence="2">Ribosome-binding factor A</fullName>
    </recommendedName>
</protein>
<accession>A0A7C0Y9F7</accession>
<dbReference type="InterPro" id="IPR023799">
    <property type="entry name" value="RbfA_dom_sf"/>
</dbReference>
<dbReference type="Proteomes" id="UP000885690">
    <property type="component" value="Unassembled WGS sequence"/>
</dbReference>
<proteinExistence type="inferred from homology"/>
<dbReference type="PROSITE" id="PS01319">
    <property type="entry name" value="RBFA"/>
    <property type="match status" value="1"/>
</dbReference>
<evidence type="ECO:0000256" key="1">
    <source>
        <dbReference type="ARBA" id="ARBA00022517"/>
    </source>
</evidence>
<comment type="subunit">
    <text evidence="2">Monomer. Binds 30S ribosomal subunits, but not 50S ribosomal subunits or 70S ribosomes.</text>
</comment>
<dbReference type="PANTHER" id="PTHR33515">
    <property type="entry name" value="RIBOSOME-BINDING FACTOR A, CHLOROPLASTIC-RELATED"/>
    <property type="match status" value="1"/>
</dbReference>
<dbReference type="EMBL" id="DQWS01000162">
    <property type="protein sequence ID" value="HDD53276.1"/>
    <property type="molecule type" value="Genomic_DNA"/>
</dbReference>
<reference evidence="3" key="1">
    <citation type="journal article" date="2020" name="mSystems">
        <title>Genome- and Community-Level Interaction Insights into Carbon Utilization and Element Cycling Functions of Hydrothermarchaeota in Hydrothermal Sediment.</title>
        <authorList>
            <person name="Zhou Z."/>
            <person name="Liu Y."/>
            <person name="Xu W."/>
            <person name="Pan J."/>
            <person name="Luo Z.H."/>
            <person name="Li M."/>
        </authorList>
    </citation>
    <scope>NUCLEOTIDE SEQUENCE [LARGE SCALE GENOMIC DNA]</scope>
    <source>
        <strain evidence="3">HyVt-115</strain>
    </source>
</reference>
<comment type="similarity">
    <text evidence="2">Belongs to the RbfA family.</text>
</comment>
<dbReference type="Pfam" id="PF02033">
    <property type="entry name" value="RBFA"/>
    <property type="match status" value="1"/>
</dbReference>
<evidence type="ECO:0000313" key="3">
    <source>
        <dbReference type="EMBL" id="HDD53276.1"/>
    </source>
</evidence>
<keyword evidence="2" id="KW-0963">Cytoplasm</keyword>
<evidence type="ECO:0000256" key="2">
    <source>
        <dbReference type="HAMAP-Rule" id="MF_00003"/>
    </source>
</evidence>
<keyword evidence="1 2" id="KW-0690">Ribosome biogenesis</keyword>
<dbReference type="HAMAP" id="MF_00003">
    <property type="entry name" value="RbfA"/>
    <property type="match status" value="1"/>
</dbReference>